<accession>A0A9Q2XJ31</accession>
<organism evidence="1 2">
    <name type="scientific">Pseudomonas aegrilactucae</name>
    <dbReference type="NCBI Taxonomy" id="2854028"/>
    <lineage>
        <taxon>Bacteria</taxon>
        <taxon>Pseudomonadati</taxon>
        <taxon>Pseudomonadota</taxon>
        <taxon>Gammaproteobacteria</taxon>
        <taxon>Pseudomonadales</taxon>
        <taxon>Pseudomonadaceae</taxon>
        <taxon>Pseudomonas</taxon>
    </lineage>
</organism>
<dbReference type="RefSeq" id="WP_186517012.1">
    <property type="nucleotide sequence ID" value="NZ_JAHTBI010000027.1"/>
</dbReference>
<proteinExistence type="predicted"/>
<evidence type="ECO:0000313" key="1">
    <source>
        <dbReference type="EMBL" id="MBV6287112.1"/>
    </source>
</evidence>
<sequence>MSAPEFRIEMVPSAGGFEVIFEHVIQSVDSEDLSTFQALGLLYHMLDKVGQFGVGATQHAERAFKSILLKEGWGERVVNSLLLAVGWQNRMYLAWSAVGREGRDAARNLNYEIYQNYWPNLDFCHAGWDAEVSDWLENHTI</sequence>
<dbReference type="Proteomes" id="UP001106592">
    <property type="component" value="Unassembled WGS sequence"/>
</dbReference>
<dbReference type="AlphaFoldDB" id="A0A9Q2XJ31"/>
<reference evidence="1" key="2">
    <citation type="journal article" date="2023" name="Plant Pathol.">
        <title>Dismantling and reorganizing Pseudomonas marginalis sensu#lato.</title>
        <authorList>
            <person name="Sawada H."/>
            <person name="Fujikawa T."/>
            <person name="Satou M."/>
        </authorList>
    </citation>
    <scope>NUCLEOTIDE SEQUENCE</scope>
    <source>
        <strain evidence="1">MAFF 301350</strain>
    </source>
</reference>
<gene>
    <name evidence="1" type="ORF">KUO17_08710</name>
</gene>
<reference evidence="1" key="1">
    <citation type="journal article" date="2022" name="Int. J. Syst. Evol. Microbiol.">
        <title>Pseudomonas aegrilactucae sp. nov. and Pseudomonas morbosilactucae sp. nov., pathogens causing bacterial rot of lettuce in Japan.</title>
        <authorList>
            <person name="Sawada H."/>
            <person name="Fujikawa T."/>
            <person name="Satou M."/>
        </authorList>
    </citation>
    <scope>NUCLEOTIDE SEQUENCE</scope>
    <source>
        <strain evidence="1">MAFF 301350</strain>
    </source>
</reference>
<comment type="caution">
    <text evidence="1">The sequence shown here is derived from an EMBL/GenBank/DDBJ whole genome shotgun (WGS) entry which is preliminary data.</text>
</comment>
<name>A0A9Q2XJ31_9PSED</name>
<keyword evidence="2" id="KW-1185">Reference proteome</keyword>
<protein>
    <submittedName>
        <fullName evidence="1">Uncharacterized protein</fullName>
    </submittedName>
</protein>
<evidence type="ECO:0000313" key="2">
    <source>
        <dbReference type="Proteomes" id="UP001106592"/>
    </source>
</evidence>
<dbReference type="EMBL" id="JAHTBI010000027">
    <property type="protein sequence ID" value="MBV6287112.1"/>
    <property type="molecule type" value="Genomic_DNA"/>
</dbReference>